<evidence type="ECO:0000259" key="2">
    <source>
        <dbReference type="Pfam" id="PF09362"/>
    </source>
</evidence>
<dbReference type="InterPro" id="IPR018535">
    <property type="entry name" value="DUF1996"/>
</dbReference>
<evidence type="ECO:0000256" key="1">
    <source>
        <dbReference type="SAM" id="SignalP"/>
    </source>
</evidence>
<proteinExistence type="predicted"/>
<dbReference type="RefSeq" id="WP_259627321.1">
    <property type="nucleotide sequence ID" value="NZ_JANYMP010000020.1"/>
</dbReference>
<organism evidence="3 4">
    <name type="scientific">Umezawaea endophytica</name>
    <dbReference type="NCBI Taxonomy" id="1654476"/>
    <lineage>
        <taxon>Bacteria</taxon>
        <taxon>Bacillati</taxon>
        <taxon>Actinomycetota</taxon>
        <taxon>Actinomycetes</taxon>
        <taxon>Pseudonocardiales</taxon>
        <taxon>Pseudonocardiaceae</taxon>
        <taxon>Umezawaea</taxon>
    </lineage>
</organism>
<feature type="chain" id="PRO_5040915881" evidence="1">
    <location>
        <begin position="25"/>
        <end position="311"/>
    </location>
</feature>
<sequence length="311" mass="32473">MLRTIPLAAVALVAACTTPGATPADDLFVGIDQVQVSPGDPAPSPDASTGVVTSSCGRNAERHLNADNAVISPGLANGAHHTHEYVGNLSTTAFSTPESLAAATSTCANGDLSSYFWPVLRLTDVVGHDAHAEGGGVHGNTGEVLSPDSVTVTFTGSPVGKVVPLPRFLRTITGNPSAATSGGLNANAKWGCSGFADRFTVKYPRCPAGSKLQRTFDFPNCWDGRNVDSTSHRDHIVPAAANGACPPTTFPVPRLRLVVSYDVPAGRPFAVDSFPDEHRDPITDHAMFVNVFPDEVMARLADCLNEGRTCG</sequence>
<keyword evidence="1" id="KW-0732">Signal</keyword>
<keyword evidence="4" id="KW-1185">Reference proteome</keyword>
<evidence type="ECO:0000313" key="3">
    <source>
        <dbReference type="EMBL" id="MCS7481838.1"/>
    </source>
</evidence>
<dbReference type="Pfam" id="PF09362">
    <property type="entry name" value="DUF1996"/>
    <property type="match status" value="1"/>
</dbReference>
<dbReference type="AlphaFoldDB" id="A0A9X2VUG5"/>
<dbReference type="PANTHER" id="PTHR43662">
    <property type="match status" value="1"/>
</dbReference>
<protein>
    <submittedName>
        <fullName evidence="3">DUF1996 domain-containing protein</fullName>
    </submittedName>
</protein>
<reference evidence="3" key="1">
    <citation type="submission" date="2022-08" db="EMBL/GenBank/DDBJ databases">
        <authorList>
            <person name="Tistechok S."/>
            <person name="Samborskyy M."/>
            <person name="Roman I."/>
        </authorList>
    </citation>
    <scope>NUCLEOTIDE SEQUENCE</scope>
    <source>
        <strain evidence="3">DSM 103496</strain>
    </source>
</reference>
<evidence type="ECO:0000313" key="4">
    <source>
        <dbReference type="Proteomes" id="UP001141259"/>
    </source>
</evidence>
<feature type="domain" description="DUF1996" evidence="2">
    <location>
        <begin position="70"/>
        <end position="265"/>
    </location>
</feature>
<gene>
    <name evidence="3" type="ORF">NZH93_33710</name>
</gene>
<dbReference type="Proteomes" id="UP001141259">
    <property type="component" value="Unassembled WGS sequence"/>
</dbReference>
<dbReference type="EMBL" id="JANYMP010000020">
    <property type="protein sequence ID" value="MCS7481838.1"/>
    <property type="molecule type" value="Genomic_DNA"/>
</dbReference>
<dbReference type="PROSITE" id="PS51257">
    <property type="entry name" value="PROKAR_LIPOPROTEIN"/>
    <property type="match status" value="1"/>
</dbReference>
<name>A0A9X2VUG5_9PSEU</name>
<feature type="signal peptide" evidence="1">
    <location>
        <begin position="1"/>
        <end position="24"/>
    </location>
</feature>
<comment type="caution">
    <text evidence="3">The sequence shown here is derived from an EMBL/GenBank/DDBJ whole genome shotgun (WGS) entry which is preliminary data.</text>
</comment>
<accession>A0A9X2VUG5</accession>
<dbReference type="PANTHER" id="PTHR43662:SF3">
    <property type="entry name" value="DOMAIN PROTEIN, PUTATIVE (AFU_ORTHOLOGUE AFUA_6G11970)-RELATED"/>
    <property type="match status" value="1"/>
</dbReference>